<organism evidence="2 3">
    <name type="scientific">Helianthus annuus</name>
    <name type="common">Common sunflower</name>
    <dbReference type="NCBI Taxonomy" id="4232"/>
    <lineage>
        <taxon>Eukaryota</taxon>
        <taxon>Viridiplantae</taxon>
        <taxon>Streptophyta</taxon>
        <taxon>Embryophyta</taxon>
        <taxon>Tracheophyta</taxon>
        <taxon>Spermatophyta</taxon>
        <taxon>Magnoliopsida</taxon>
        <taxon>eudicotyledons</taxon>
        <taxon>Gunneridae</taxon>
        <taxon>Pentapetalae</taxon>
        <taxon>asterids</taxon>
        <taxon>campanulids</taxon>
        <taxon>Asterales</taxon>
        <taxon>Asteraceae</taxon>
        <taxon>Asteroideae</taxon>
        <taxon>Heliantheae alliance</taxon>
        <taxon>Heliantheae</taxon>
        <taxon>Helianthus</taxon>
    </lineage>
</organism>
<dbReference type="Proteomes" id="UP000215914">
    <property type="component" value="Unassembled WGS sequence"/>
</dbReference>
<dbReference type="EMBL" id="MNCJ02000316">
    <property type="protein sequence ID" value="KAF5820820.1"/>
    <property type="molecule type" value="Genomic_DNA"/>
</dbReference>
<dbReference type="AlphaFoldDB" id="A0A9K3P2A6"/>
<feature type="compositionally biased region" description="Basic and acidic residues" evidence="1">
    <location>
        <begin position="93"/>
        <end position="103"/>
    </location>
</feature>
<keyword evidence="3" id="KW-1185">Reference proteome</keyword>
<feature type="region of interest" description="Disordered" evidence="1">
    <location>
        <begin position="158"/>
        <end position="183"/>
    </location>
</feature>
<evidence type="ECO:0000256" key="1">
    <source>
        <dbReference type="SAM" id="MobiDB-lite"/>
    </source>
</evidence>
<evidence type="ECO:0000313" key="2">
    <source>
        <dbReference type="EMBL" id="KAF5820820.1"/>
    </source>
</evidence>
<name>A0A9K3P2A6_HELAN</name>
<accession>A0A9K3P2A6</accession>
<proteinExistence type="predicted"/>
<evidence type="ECO:0000313" key="3">
    <source>
        <dbReference type="Proteomes" id="UP000215914"/>
    </source>
</evidence>
<sequence>MISVFSFVCLCAFLFVLIIFIDGLAVEAPLWRMFFPEFEGKVNIVRCGAGEEGRNRTIISNFRMPDEAALNAVLPGGKGASAGAGGSTAGTKPVDDKKGKEVDSVAGGEEASKFRKIWATAVPRPKHVVSTESVEEPVPVFATPPSSPKVVYVETQKKGGEDPSIEVVSSGGTPSSVHAEQASKKTAGETILDTLDSSNNLIDLQDDSGQGGAKTKSPIFEKKNIWFCCRGHGG</sequence>
<feature type="region of interest" description="Disordered" evidence="1">
    <location>
        <begin position="79"/>
        <end position="106"/>
    </location>
</feature>
<gene>
    <name evidence="2" type="ORF">HanXRQr2_Chr01g0006571</name>
</gene>
<reference evidence="2" key="2">
    <citation type="submission" date="2020-06" db="EMBL/GenBank/DDBJ databases">
        <title>Helianthus annuus Genome sequencing and assembly Release 2.</title>
        <authorList>
            <person name="Gouzy J."/>
            <person name="Langlade N."/>
            <person name="Munos S."/>
        </authorList>
    </citation>
    <scope>NUCLEOTIDE SEQUENCE</scope>
    <source>
        <tissue evidence="2">Leaves</tissue>
    </source>
</reference>
<comment type="caution">
    <text evidence="2">The sequence shown here is derived from an EMBL/GenBank/DDBJ whole genome shotgun (WGS) entry which is preliminary data.</text>
</comment>
<protein>
    <submittedName>
        <fullName evidence="2">Uncharacterized protein</fullName>
    </submittedName>
</protein>
<reference evidence="2" key="1">
    <citation type="journal article" date="2017" name="Nature">
        <title>The sunflower genome provides insights into oil metabolism, flowering and Asterid evolution.</title>
        <authorList>
            <person name="Badouin H."/>
            <person name="Gouzy J."/>
            <person name="Grassa C.J."/>
            <person name="Murat F."/>
            <person name="Staton S.E."/>
            <person name="Cottret L."/>
            <person name="Lelandais-Briere C."/>
            <person name="Owens G.L."/>
            <person name="Carrere S."/>
            <person name="Mayjonade B."/>
            <person name="Legrand L."/>
            <person name="Gill N."/>
            <person name="Kane N.C."/>
            <person name="Bowers J.E."/>
            <person name="Hubner S."/>
            <person name="Bellec A."/>
            <person name="Berard A."/>
            <person name="Berges H."/>
            <person name="Blanchet N."/>
            <person name="Boniface M.C."/>
            <person name="Brunel D."/>
            <person name="Catrice O."/>
            <person name="Chaidir N."/>
            <person name="Claudel C."/>
            <person name="Donnadieu C."/>
            <person name="Faraut T."/>
            <person name="Fievet G."/>
            <person name="Helmstetter N."/>
            <person name="King M."/>
            <person name="Knapp S.J."/>
            <person name="Lai Z."/>
            <person name="Le Paslier M.C."/>
            <person name="Lippi Y."/>
            <person name="Lorenzon L."/>
            <person name="Mandel J.R."/>
            <person name="Marage G."/>
            <person name="Marchand G."/>
            <person name="Marquand E."/>
            <person name="Bret-Mestries E."/>
            <person name="Morien E."/>
            <person name="Nambeesan S."/>
            <person name="Nguyen T."/>
            <person name="Pegot-Espagnet P."/>
            <person name="Pouilly N."/>
            <person name="Raftis F."/>
            <person name="Sallet E."/>
            <person name="Schiex T."/>
            <person name="Thomas J."/>
            <person name="Vandecasteele C."/>
            <person name="Vares D."/>
            <person name="Vear F."/>
            <person name="Vautrin S."/>
            <person name="Crespi M."/>
            <person name="Mangin B."/>
            <person name="Burke J.M."/>
            <person name="Salse J."/>
            <person name="Munos S."/>
            <person name="Vincourt P."/>
            <person name="Rieseberg L.H."/>
            <person name="Langlade N.B."/>
        </authorList>
    </citation>
    <scope>NUCLEOTIDE SEQUENCE</scope>
    <source>
        <tissue evidence="2">Leaves</tissue>
    </source>
</reference>
<feature type="compositionally biased region" description="Gly residues" evidence="1">
    <location>
        <begin position="79"/>
        <end position="88"/>
    </location>
</feature>
<dbReference type="Gramene" id="mRNA:HanXRQr2_Chr01g0006571">
    <property type="protein sequence ID" value="mRNA:HanXRQr2_Chr01g0006571"/>
    <property type="gene ID" value="HanXRQr2_Chr01g0006571"/>
</dbReference>